<dbReference type="EMBL" id="AP003630">
    <property type="protein sequence ID" value="BAD68596.1"/>
    <property type="molecule type" value="Genomic_DNA"/>
</dbReference>
<protein>
    <submittedName>
        <fullName evidence="2">Uncharacterized protein</fullName>
    </submittedName>
</protein>
<organism evidence="2 3">
    <name type="scientific">Oryza sativa subsp. japonica</name>
    <name type="common">Rice</name>
    <dbReference type="NCBI Taxonomy" id="39947"/>
    <lineage>
        <taxon>Eukaryota</taxon>
        <taxon>Viridiplantae</taxon>
        <taxon>Streptophyta</taxon>
        <taxon>Embryophyta</taxon>
        <taxon>Tracheophyta</taxon>
        <taxon>Spermatophyta</taxon>
        <taxon>Magnoliopsida</taxon>
        <taxon>Liliopsida</taxon>
        <taxon>Poales</taxon>
        <taxon>Poaceae</taxon>
        <taxon>BOP clade</taxon>
        <taxon>Oryzoideae</taxon>
        <taxon>Oryzeae</taxon>
        <taxon>Oryzinae</taxon>
        <taxon>Oryza</taxon>
        <taxon>Oryza sativa</taxon>
    </lineage>
</organism>
<gene>
    <name evidence="2" type="primary">P0566A10.11</name>
</gene>
<keyword evidence="1" id="KW-0472">Membrane</keyword>
<reference evidence="3" key="2">
    <citation type="journal article" date="2008" name="Nucleic Acids Res.">
        <title>The rice annotation project database (RAP-DB): 2008 update.</title>
        <authorList>
            <consortium name="The rice annotation project (RAP)"/>
        </authorList>
    </citation>
    <scope>GENOME REANNOTATION</scope>
    <source>
        <strain evidence="3">cv. Nipponbare</strain>
    </source>
</reference>
<sequence>MTRKHASVAPLVEPSCQTRLLSQPPPCWSGTAMHGTRLASTSPHVTVPLTTATPAASMQPVTTTMATTAIFVVVFFSLLSSRACYALVCSSMARMASIYSPGWG</sequence>
<keyword evidence="1" id="KW-1133">Transmembrane helix</keyword>
<evidence type="ECO:0000313" key="2">
    <source>
        <dbReference type="EMBL" id="BAD68596.1"/>
    </source>
</evidence>
<evidence type="ECO:0000313" key="3">
    <source>
        <dbReference type="Proteomes" id="UP000000763"/>
    </source>
</evidence>
<keyword evidence="1" id="KW-0812">Transmembrane</keyword>
<dbReference type="Proteomes" id="UP000000763">
    <property type="component" value="Chromosome 6"/>
</dbReference>
<name>Q5VPM9_ORYSJ</name>
<feature type="transmembrane region" description="Helical" evidence="1">
    <location>
        <begin position="68"/>
        <end position="88"/>
    </location>
</feature>
<reference evidence="3" key="1">
    <citation type="journal article" date="2005" name="Nature">
        <title>The map-based sequence of the rice genome.</title>
        <authorList>
            <consortium name="International rice genome sequencing project (IRGSP)"/>
            <person name="Matsumoto T."/>
            <person name="Wu J."/>
            <person name="Kanamori H."/>
            <person name="Katayose Y."/>
            <person name="Fujisawa M."/>
            <person name="Namiki N."/>
            <person name="Mizuno H."/>
            <person name="Yamamoto K."/>
            <person name="Antonio B.A."/>
            <person name="Baba T."/>
            <person name="Sakata K."/>
            <person name="Nagamura Y."/>
            <person name="Aoki H."/>
            <person name="Arikawa K."/>
            <person name="Arita K."/>
            <person name="Bito T."/>
            <person name="Chiden Y."/>
            <person name="Fujitsuka N."/>
            <person name="Fukunaka R."/>
            <person name="Hamada M."/>
            <person name="Harada C."/>
            <person name="Hayashi A."/>
            <person name="Hijishita S."/>
            <person name="Honda M."/>
            <person name="Hosokawa S."/>
            <person name="Ichikawa Y."/>
            <person name="Idonuma A."/>
            <person name="Iijima M."/>
            <person name="Ikeda M."/>
            <person name="Ikeno M."/>
            <person name="Ito K."/>
            <person name="Ito S."/>
            <person name="Ito T."/>
            <person name="Ito Y."/>
            <person name="Ito Y."/>
            <person name="Iwabuchi A."/>
            <person name="Kamiya K."/>
            <person name="Karasawa W."/>
            <person name="Kurita K."/>
            <person name="Katagiri S."/>
            <person name="Kikuta A."/>
            <person name="Kobayashi H."/>
            <person name="Kobayashi N."/>
            <person name="Machita K."/>
            <person name="Maehara T."/>
            <person name="Masukawa M."/>
            <person name="Mizubayashi T."/>
            <person name="Mukai Y."/>
            <person name="Nagasaki H."/>
            <person name="Nagata Y."/>
            <person name="Naito S."/>
            <person name="Nakashima M."/>
            <person name="Nakama Y."/>
            <person name="Nakamichi Y."/>
            <person name="Nakamura M."/>
            <person name="Meguro A."/>
            <person name="Negishi M."/>
            <person name="Ohta I."/>
            <person name="Ohta T."/>
            <person name="Okamoto M."/>
            <person name="Ono N."/>
            <person name="Saji S."/>
            <person name="Sakaguchi M."/>
            <person name="Sakai K."/>
            <person name="Shibata M."/>
            <person name="Shimokawa T."/>
            <person name="Song J."/>
            <person name="Takazaki Y."/>
            <person name="Terasawa K."/>
            <person name="Tsugane M."/>
            <person name="Tsuji K."/>
            <person name="Ueda S."/>
            <person name="Waki K."/>
            <person name="Yamagata H."/>
            <person name="Yamamoto M."/>
            <person name="Yamamoto S."/>
            <person name="Yamane H."/>
            <person name="Yoshiki S."/>
            <person name="Yoshihara R."/>
            <person name="Yukawa K."/>
            <person name="Zhong H."/>
            <person name="Yano M."/>
            <person name="Yuan Q."/>
            <person name="Ouyang S."/>
            <person name="Liu J."/>
            <person name="Jones K.M."/>
            <person name="Gansberger K."/>
            <person name="Moffat K."/>
            <person name="Hill J."/>
            <person name="Bera J."/>
            <person name="Fadrosh D."/>
            <person name="Jin S."/>
            <person name="Johri S."/>
            <person name="Kim M."/>
            <person name="Overton L."/>
            <person name="Reardon M."/>
            <person name="Tsitrin T."/>
            <person name="Vuong H."/>
            <person name="Weaver B."/>
            <person name="Ciecko A."/>
            <person name="Tallon L."/>
            <person name="Jackson J."/>
            <person name="Pai G."/>
            <person name="Aken S.V."/>
            <person name="Utterback T."/>
            <person name="Reidmuller S."/>
            <person name="Feldblyum T."/>
            <person name="Hsiao J."/>
            <person name="Zismann V."/>
            <person name="Iobst S."/>
            <person name="de Vazeille A.R."/>
            <person name="Buell C.R."/>
            <person name="Ying K."/>
            <person name="Li Y."/>
            <person name="Lu T."/>
            <person name="Huang Y."/>
            <person name="Zhao Q."/>
            <person name="Feng Q."/>
            <person name="Zhang L."/>
            <person name="Zhu J."/>
            <person name="Weng Q."/>
            <person name="Mu J."/>
            <person name="Lu Y."/>
            <person name="Fan D."/>
            <person name="Liu Y."/>
            <person name="Guan J."/>
            <person name="Zhang Y."/>
            <person name="Yu S."/>
            <person name="Liu X."/>
            <person name="Zhang Y."/>
            <person name="Hong G."/>
            <person name="Han B."/>
            <person name="Choisne N."/>
            <person name="Demange N."/>
            <person name="Orjeda G."/>
            <person name="Samain S."/>
            <person name="Cattolico L."/>
            <person name="Pelletier E."/>
            <person name="Couloux A."/>
            <person name="Segurens B."/>
            <person name="Wincker P."/>
            <person name="D'Hont A."/>
            <person name="Scarpelli C."/>
            <person name="Weissenbach J."/>
            <person name="Salanoubat M."/>
            <person name="Quetier F."/>
            <person name="Yu Y."/>
            <person name="Kim H.R."/>
            <person name="Rambo T."/>
            <person name="Currie J."/>
            <person name="Collura K."/>
            <person name="Luo M."/>
            <person name="Yang T."/>
            <person name="Ammiraju J.S.S."/>
            <person name="Engler F."/>
            <person name="Soderlund C."/>
            <person name="Wing R.A."/>
            <person name="Palmer L.E."/>
            <person name="de la Bastide M."/>
            <person name="Spiegel L."/>
            <person name="Nascimento L."/>
            <person name="Zutavern T."/>
            <person name="O'Shaughnessy A."/>
            <person name="Dike S."/>
            <person name="Dedhia N."/>
            <person name="Preston R."/>
            <person name="Balija V."/>
            <person name="McCombie W.R."/>
            <person name="Chow T."/>
            <person name="Chen H."/>
            <person name="Chung M."/>
            <person name="Chen C."/>
            <person name="Shaw J."/>
            <person name="Wu H."/>
            <person name="Hsiao K."/>
            <person name="Chao Y."/>
            <person name="Chu M."/>
            <person name="Cheng C."/>
            <person name="Hour A."/>
            <person name="Lee P."/>
            <person name="Lin S."/>
            <person name="Lin Y."/>
            <person name="Liou J."/>
            <person name="Liu S."/>
            <person name="Hsing Y."/>
            <person name="Raghuvanshi S."/>
            <person name="Mohanty A."/>
            <person name="Bharti A.K."/>
            <person name="Gaur A."/>
            <person name="Gupta V."/>
            <person name="Kumar D."/>
            <person name="Ravi V."/>
            <person name="Vij S."/>
            <person name="Kapur A."/>
            <person name="Khurana P."/>
            <person name="Khurana P."/>
            <person name="Khurana J.P."/>
            <person name="Tyagi A.K."/>
            <person name="Gaikwad K."/>
            <person name="Singh A."/>
            <person name="Dalal V."/>
            <person name="Srivastava S."/>
            <person name="Dixit A."/>
            <person name="Pal A.K."/>
            <person name="Ghazi I.A."/>
            <person name="Yadav M."/>
            <person name="Pandit A."/>
            <person name="Bhargava A."/>
            <person name="Sureshbabu K."/>
            <person name="Batra K."/>
            <person name="Sharma T.R."/>
            <person name="Mohapatra T."/>
            <person name="Singh N.K."/>
            <person name="Messing J."/>
            <person name="Nelson A.B."/>
            <person name="Fuks G."/>
            <person name="Kavchok S."/>
            <person name="Keizer G."/>
            <person name="Linton E."/>
            <person name="Llaca V."/>
            <person name="Song R."/>
            <person name="Tanyolac B."/>
            <person name="Young S."/>
            <person name="Ho-Il K."/>
            <person name="Hahn J.H."/>
            <person name="Sangsakoo G."/>
            <person name="Vanavichit A."/>
            <person name="de Mattos Luiz.A.T."/>
            <person name="Zimmer P.D."/>
            <person name="Malone G."/>
            <person name="Dellagostin O."/>
            <person name="de Oliveira A.C."/>
            <person name="Bevan M."/>
            <person name="Bancroft I."/>
            <person name="Minx P."/>
            <person name="Cordum H."/>
            <person name="Wilson R."/>
            <person name="Cheng Z."/>
            <person name="Jin W."/>
            <person name="Jiang J."/>
            <person name="Leong S.A."/>
            <person name="Iwama H."/>
            <person name="Gojobori T."/>
            <person name="Itoh T."/>
            <person name="Niimura Y."/>
            <person name="Fujii Y."/>
            <person name="Habara T."/>
            <person name="Sakai H."/>
            <person name="Sato Y."/>
            <person name="Wilson G."/>
            <person name="Kumar K."/>
            <person name="McCouch S."/>
            <person name="Juretic N."/>
            <person name="Hoen D."/>
            <person name="Wright S."/>
            <person name="Bruskiewich R."/>
            <person name="Bureau T."/>
            <person name="Miyao A."/>
            <person name="Hirochika H."/>
            <person name="Nishikawa T."/>
            <person name="Kadowaki K."/>
            <person name="Sugiura M."/>
            <person name="Burr B."/>
            <person name="Sasaki T."/>
        </authorList>
    </citation>
    <scope>NUCLEOTIDE SEQUENCE [LARGE SCALE GENOMIC DNA]</scope>
    <source>
        <strain evidence="3">cv. Nipponbare</strain>
    </source>
</reference>
<proteinExistence type="predicted"/>
<evidence type="ECO:0000256" key="1">
    <source>
        <dbReference type="SAM" id="Phobius"/>
    </source>
</evidence>
<accession>Q5VPM9</accession>
<dbReference type="AlphaFoldDB" id="Q5VPM9"/>